<dbReference type="AlphaFoldDB" id="A0A1I8A6V0"/>
<proteinExistence type="predicted"/>
<organism evidence="1 2">
    <name type="scientific">Steinernema glaseri</name>
    <dbReference type="NCBI Taxonomy" id="37863"/>
    <lineage>
        <taxon>Eukaryota</taxon>
        <taxon>Metazoa</taxon>
        <taxon>Ecdysozoa</taxon>
        <taxon>Nematoda</taxon>
        <taxon>Chromadorea</taxon>
        <taxon>Rhabditida</taxon>
        <taxon>Tylenchina</taxon>
        <taxon>Panagrolaimomorpha</taxon>
        <taxon>Strongyloidoidea</taxon>
        <taxon>Steinernematidae</taxon>
        <taxon>Steinernema</taxon>
    </lineage>
</organism>
<keyword evidence="1" id="KW-1185">Reference proteome</keyword>
<dbReference type="Proteomes" id="UP000095287">
    <property type="component" value="Unplaced"/>
</dbReference>
<evidence type="ECO:0000313" key="2">
    <source>
        <dbReference type="WBParaSite" id="L893_g33445.t1"/>
    </source>
</evidence>
<name>A0A1I8A6V0_9BILA</name>
<reference evidence="2" key="1">
    <citation type="submission" date="2016-11" db="UniProtKB">
        <authorList>
            <consortium name="WormBaseParasite"/>
        </authorList>
    </citation>
    <scope>IDENTIFICATION</scope>
</reference>
<accession>A0A1I8A6V0</accession>
<protein>
    <submittedName>
        <fullName evidence="2">DUF2330 domain-containing protein</fullName>
    </submittedName>
</protein>
<dbReference type="WBParaSite" id="L893_g33445.t1">
    <property type="protein sequence ID" value="L893_g33445.t1"/>
    <property type="gene ID" value="L893_g33445"/>
</dbReference>
<evidence type="ECO:0000313" key="1">
    <source>
        <dbReference type="Proteomes" id="UP000095287"/>
    </source>
</evidence>
<sequence>MATRARVCHPFSANFSLFRLYLRAVITALFVSLCLNEGAAHTSRVYTALVLNGSSQELRCEPAELLVRTHMAPDFESPQLIRRLDWFQDNAPIASYQQVSASYSAASARLC</sequence>